<dbReference type="Proteomes" id="UP000431401">
    <property type="component" value="Unassembled WGS sequence"/>
</dbReference>
<gene>
    <name evidence="2" type="ORF">NRB56_03760</name>
</gene>
<evidence type="ECO:0000313" key="3">
    <source>
        <dbReference type="Proteomes" id="UP000431401"/>
    </source>
</evidence>
<protein>
    <submittedName>
        <fullName evidence="2">Uncharacterized protein</fullName>
    </submittedName>
</protein>
<dbReference type="EMBL" id="WEGI01000001">
    <property type="protein sequence ID" value="MQY24823.1"/>
    <property type="molecule type" value="Genomic_DNA"/>
</dbReference>
<accession>A0A7K0DG78</accession>
<dbReference type="OrthoDB" id="4553458at2"/>
<dbReference type="Pfam" id="PF19650">
    <property type="entry name" value="DUF6153"/>
    <property type="match status" value="1"/>
</dbReference>
<evidence type="ECO:0000313" key="2">
    <source>
        <dbReference type="EMBL" id="MQY24823.1"/>
    </source>
</evidence>
<dbReference type="InterPro" id="IPR046151">
    <property type="entry name" value="DUF6153"/>
</dbReference>
<comment type="caution">
    <text evidence="2">The sequence shown here is derived from an EMBL/GenBank/DDBJ whole genome shotgun (WGS) entry which is preliminary data.</text>
</comment>
<dbReference type="AlphaFoldDB" id="A0A7K0DG78"/>
<proteinExistence type="predicted"/>
<dbReference type="RefSeq" id="WP_153338702.1">
    <property type="nucleotide sequence ID" value="NZ_WEGI01000001.1"/>
</dbReference>
<sequence length="127" mass="13272">MVEQRQSRMTRSVRVLGLLLLVFGIAAMHAGVFCVGGETHDGMSGRMVAAASEVAVHPVSGPAHGAVHACTFVLSRSVPDIGPVPGVREEAGADRPAPILGGLVPNHRGRPPPWTMPSLAELSILRI</sequence>
<keyword evidence="3" id="KW-1185">Reference proteome</keyword>
<name>A0A7K0DG78_9NOCA</name>
<reference evidence="2 3" key="1">
    <citation type="submission" date="2019-10" db="EMBL/GenBank/DDBJ databases">
        <title>Nocardia macrotermitis sp. nov. and Nocardia aurantia sp. nov., isolated from the gut of fungus growing-termite Macrotermes natalensis.</title>
        <authorList>
            <person name="Benndorf R."/>
            <person name="Schwitalla J."/>
            <person name="Martin K."/>
            <person name="De Beer W."/>
            <person name="Kaster A.-K."/>
            <person name="Vollmers J."/>
            <person name="Poulsen M."/>
            <person name="Beemelmanns C."/>
        </authorList>
    </citation>
    <scope>NUCLEOTIDE SEQUENCE [LARGE SCALE GENOMIC DNA]</scope>
    <source>
        <strain evidence="2 3">RB56</strain>
    </source>
</reference>
<organism evidence="2 3">
    <name type="scientific">Nocardia aurantia</name>
    <dbReference type="NCBI Taxonomy" id="2585199"/>
    <lineage>
        <taxon>Bacteria</taxon>
        <taxon>Bacillati</taxon>
        <taxon>Actinomycetota</taxon>
        <taxon>Actinomycetes</taxon>
        <taxon>Mycobacteriales</taxon>
        <taxon>Nocardiaceae</taxon>
        <taxon>Nocardia</taxon>
    </lineage>
</organism>
<evidence type="ECO:0000256" key="1">
    <source>
        <dbReference type="SAM" id="MobiDB-lite"/>
    </source>
</evidence>
<feature type="region of interest" description="Disordered" evidence="1">
    <location>
        <begin position="85"/>
        <end position="106"/>
    </location>
</feature>